<keyword evidence="2" id="KW-0238">DNA-binding</keyword>
<dbReference type="InterPro" id="IPR014757">
    <property type="entry name" value="Tscrpt_reg_IclR_C"/>
</dbReference>
<dbReference type="Pfam" id="PF01614">
    <property type="entry name" value="IclR_C"/>
    <property type="match status" value="1"/>
</dbReference>
<dbReference type="OrthoDB" id="9807558at2"/>
<protein>
    <submittedName>
        <fullName evidence="6">IclR family transcriptional regulator</fullName>
    </submittedName>
</protein>
<dbReference type="SUPFAM" id="SSF46785">
    <property type="entry name" value="Winged helix' DNA-binding domain"/>
    <property type="match status" value="1"/>
</dbReference>
<evidence type="ECO:0000256" key="3">
    <source>
        <dbReference type="ARBA" id="ARBA00023163"/>
    </source>
</evidence>
<dbReference type="GO" id="GO:0003700">
    <property type="term" value="F:DNA-binding transcription factor activity"/>
    <property type="evidence" value="ECO:0007669"/>
    <property type="project" value="TreeGrafter"/>
</dbReference>
<dbReference type="InterPro" id="IPR005471">
    <property type="entry name" value="Tscrpt_reg_IclR_N"/>
</dbReference>
<dbReference type="Gene3D" id="1.10.10.10">
    <property type="entry name" value="Winged helix-like DNA-binding domain superfamily/Winged helix DNA-binding domain"/>
    <property type="match status" value="1"/>
</dbReference>
<dbReference type="InterPro" id="IPR050707">
    <property type="entry name" value="HTH_MetabolicPath_Reg"/>
</dbReference>
<dbReference type="GO" id="GO:0003677">
    <property type="term" value="F:DNA binding"/>
    <property type="evidence" value="ECO:0007669"/>
    <property type="project" value="UniProtKB-KW"/>
</dbReference>
<gene>
    <name evidence="6" type="ORF">D5400_20305</name>
</gene>
<proteinExistence type="predicted"/>
<dbReference type="SMART" id="SM00346">
    <property type="entry name" value="HTH_ICLR"/>
    <property type="match status" value="1"/>
</dbReference>
<dbReference type="AlphaFoldDB" id="A0A3S9B8N3"/>
<dbReference type="Pfam" id="PF09339">
    <property type="entry name" value="HTH_IclR"/>
    <property type="match status" value="1"/>
</dbReference>
<dbReference type="PANTHER" id="PTHR30136">
    <property type="entry name" value="HELIX-TURN-HELIX TRANSCRIPTIONAL REGULATOR, ICLR FAMILY"/>
    <property type="match status" value="1"/>
</dbReference>
<feature type="domain" description="HTH iclR-type" evidence="4">
    <location>
        <begin position="14"/>
        <end position="75"/>
    </location>
</feature>
<dbReference type="InterPro" id="IPR036388">
    <property type="entry name" value="WH-like_DNA-bd_sf"/>
</dbReference>
<dbReference type="KEGG" id="abaw:D5400_20305"/>
<evidence type="ECO:0000256" key="2">
    <source>
        <dbReference type="ARBA" id="ARBA00023125"/>
    </source>
</evidence>
<dbReference type="GO" id="GO:0045892">
    <property type="term" value="P:negative regulation of DNA-templated transcription"/>
    <property type="evidence" value="ECO:0007669"/>
    <property type="project" value="TreeGrafter"/>
</dbReference>
<evidence type="ECO:0000313" key="6">
    <source>
        <dbReference type="EMBL" id="AZN73315.1"/>
    </source>
</evidence>
<organism evidence="6 7">
    <name type="scientific">Georhizobium profundi</name>
    <dbReference type="NCBI Taxonomy" id="2341112"/>
    <lineage>
        <taxon>Bacteria</taxon>
        <taxon>Pseudomonadati</taxon>
        <taxon>Pseudomonadota</taxon>
        <taxon>Alphaproteobacteria</taxon>
        <taxon>Hyphomicrobiales</taxon>
        <taxon>Rhizobiaceae</taxon>
        <taxon>Georhizobium</taxon>
    </lineage>
</organism>
<evidence type="ECO:0000256" key="1">
    <source>
        <dbReference type="ARBA" id="ARBA00023015"/>
    </source>
</evidence>
<dbReference type="SUPFAM" id="SSF55781">
    <property type="entry name" value="GAF domain-like"/>
    <property type="match status" value="1"/>
</dbReference>
<dbReference type="Proteomes" id="UP000268192">
    <property type="component" value="Chromosome"/>
</dbReference>
<dbReference type="PANTHER" id="PTHR30136:SF34">
    <property type="entry name" value="TRANSCRIPTIONAL REGULATOR"/>
    <property type="match status" value="1"/>
</dbReference>
<accession>A0A3S9B8N3</accession>
<keyword evidence="3" id="KW-0804">Transcription</keyword>
<feature type="domain" description="IclR-ED" evidence="5">
    <location>
        <begin position="76"/>
        <end position="260"/>
    </location>
</feature>
<dbReference type="InterPro" id="IPR029016">
    <property type="entry name" value="GAF-like_dom_sf"/>
</dbReference>
<dbReference type="InterPro" id="IPR036390">
    <property type="entry name" value="WH_DNA-bd_sf"/>
</dbReference>
<dbReference type="EMBL" id="CP032509">
    <property type="protein sequence ID" value="AZN73315.1"/>
    <property type="molecule type" value="Genomic_DNA"/>
</dbReference>
<dbReference type="RefSeq" id="WP_126012113.1">
    <property type="nucleotide sequence ID" value="NZ_CP032509.1"/>
</dbReference>
<dbReference type="Gene3D" id="3.30.450.40">
    <property type="match status" value="1"/>
</dbReference>
<keyword evidence="1" id="KW-0805">Transcription regulation</keyword>
<evidence type="ECO:0000259" key="4">
    <source>
        <dbReference type="PROSITE" id="PS51077"/>
    </source>
</evidence>
<evidence type="ECO:0000313" key="7">
    <source>
        <dbReference type="Proteomes" id="UP000268192"/>
    </source>
</evidence>
<sequence length="275" mass="29747">MSMLIDLRNERWFISSLERGLNVINAFSSAKPALAVSEIAKLSGTSRASARRIAMTLEALGYLARSDGNQYFLTPKTLALGTAYLSSHGVGDALQPILRRLRDLSGRSSSISVLDGEEIIYVARASASGPLRVHINVGQRLPAYATAMGRVLLAALSDQDFEVWLRAARLEPVTEATITEPSKFRAAIETVRADGYCVVEGELGPGIKVLAVPIVSAQGTTVAALNLTTQSAFDRERDVVAEFLPEVRRAAAEISGVWNHLQVRNMRDMLDPGPD</sequence>
<dbReference type="PROSITE" id="PS51077">
    <property type="entry name" value="HTH_ICLR"/>
    <property type="match status" value="1"/>
</dbReference>
<keyword evidence="7" id="KW-1185">Reference proteome</keyword>
<evidence type="ECO:0000259" key="5">
    <source>
        <dbReference type="PROSITE" id="PS51078"/>
    </source>
</evidence>
<name>A0A3S9B8N3_9HYPH</name>
<dbReference type="PROSITE" id="PS51078">
    <property type="entry name" value="ICLR_ED"/>
    <property type="match status" value="1"/>
</dbReference>
<reference evidence="6 7" key="1">
    <citation type="submission" date="2018-09" db="EMBL/GenBank/DDBJ databases">
        <title>Marinorhizobium profundi gen. nov., sp. nov., isolated from a deep-sea sediment sample from the New Britain Trench and proposal of Marinorhizobiaceae fam. nov. in the order Rhizobiales of the class Alphaproteobacteria.</title>
        <authorList>
            <person name="Cao J."/>
        </authorList>
    </citation>
    <scope>NUCLEOTIDE SEQUENCE [LARGE SCALE GENOMIC DNA]</scope>
    <source>
        <strain evidence="6 7">WS11</strain>
    </source>
</reference>